<feature type="compositionally biased region" description="Polar residues" evidence="1">
    <location>
        <begin position="37"/>
        <end position="46"/>
    </location>
</feature>
<evidence type="ECO:0000313" key="3">
    <source>
        <dbReference type="Proteomes" id="UP001224775"/>
    </source>
</evidence>
<name>A0AAD9DG20_9STRA</name>
<dbReference type="AlphaFoldDB" id="A0AAD9DG20"/>
<dbReference type="EMBL" id="JATAAI010000007">
    <property type="protein sequence ID" value="KAK1744525.1"/>
    <property type="molecule type" value="Genomic_DNA"/>
</dbReference>
<comment type="caution">
    <text evidence="2">The sequence shown here is derived from an EMBL/GenBank/DDBJ whole genome shotgun (WGS) entry which is preliminary data.</text>
</comment>
<feature type="region of interest" description="Disordered" evidence="1">
    <location>
        <begin position="533"/>
        <end position="554"/>
    </location>
</feature>
<organism evidence="2 3">
    <name type="scientific">Skeletonema marinoi</name>
    <dbReference type="NCBI Taxonomy" id="267567"/>
    <lineage>
        <taxon>Eukaryota</taxon>
        <taxon>Sar</taxon>
        <taxon>Stramenopiles</taxon>
        <taxon>Ochrophyta</taxon>
        <taxon>Bacillariophyta</taxon>
        <taxon>Coscinodiscophyceae</taxon>
        <taxon>Thalassiosirophycidae</taxon>
        <taxon>Thalassiosirales</taxon>
        <taxon>Skeletonemataceae</taxon>
        <taxon>Skeletonema</taxon>
        <taxon>Skeletonema marinoi-dohrnii complex</taxon>
    </lineage>
</organism>
<feature type="compositionally biased region" description="Gly residues" evidence="1">
    <location>
        <begin position="25"/>
        <end position="35"/>
    </location>
</feature>
<reference evidence="2" key="1">
    <citation type="submission" date="2023-06" db="EMBL/GenBank/DDBJ databases">
        <title>Survivors Of The Sea: Transcriptome response of Skeletonema marinoi to long-term dormancy.</title>
        <authorList>
            <person name="Pinder M.I.M."/>
            <person name="Kourtchenko O."/>
            <person name="Robertson E.K."/>
            <person name="Larsson T."/>
            <person name="Maumus F."/>
            <person name="Osuna-Cruz C.M."/>
            <person name="Vancaester E."/>
            <person name="Stenow R."/>
            <person name="Vandepoele K."/>
            <person name="Ploug H."/>
            <person name="Bruchert V."/>
            <person name="Godhe A."/>
            <person name="Topel M."/>
        </authorList>
    </citation>
    <scope>NUCLEOTIDE SEQUENCE</scope>
    <source>
        <strain evidence="2">R05AC</strain>
    </source>
</reference>
<evidence type="ECO:0000313" key="2">
    <source>
        <dbReference type="EMBL" id="KAK1744525.1"/>
    </source>
</evidence>
<feature type="region of interest" description="Disordered" evidence="1">
    <location>
        <begin position="167"/>
        <end position="232"/>
    </location>
</feature>
<dbReference type="Proteomes" id="UP001224775">
    <property type="component" value="Unassembled WGS sequence"/>
</dbReference>
<proteinExistence type="predicted"/>
<evidence type="ECO:0000256" key="1">
    <source>
        <dbReference type="SAM" id="MobiDB-lite"/>
    </source>
</evidence>
<feature type="region of interest" description="Disordered" evidence="1">
    <location>
        <begin position="1"/>
        <end position="74"/>
    </location>
</feature>
<accession>A0AAD9DG20</accession>
<keyword evidence="3" id="KW-1185">Reference proteome</keyword>
<protein>
    <submittedName>
        <fullName evidence="2">Uncharacterized protein</fullName>
    </submittedName>
</protein>
<sequence length="650" mass="70921">MPKKKHVKAAGANAKSRSTRSSSTSGGGSAAGGDGEAQSSLPTSETQRPKRGKRAADADTKPPPAAKRKYTRKPVTKTKQYDYLNDIDSLAKTRSAKVCANRWSAILMARDNRKRAIMSNDANKKDVDAMFDCSDLIIPPTAGLLDREAEKAITKWKALDSRVVKTDFDDDDGGGKSDGVSADGSHKSVGGRPVKDRMLPPNFDYQCRNKPPDEEDEDNNNIGNTDVDDGTNNKRRKRVISLLDPTQTQDYESELWKVFNSMPTAKEVEHQYALGSSDEAAAADGDNDTTSPSVNHGCQHTLTITNTLDKLRRKYTRIDAHSLGRLRIRDRHASMYNYSGEDTAAASNNSSSSLQTTLRFEILKPNVEDLRRGSGPDGNRLEAELHGSQHTLLDLHHTLVEHASINSDGGGAADIPAGVFLIADILYTHGDIGKAAADSILEWLDEFHSKQGGKKNEAVLSTTAPDDARDGEVQSKPKVVPMDGIKLEDLSVRLGVRYTHINLQSAEIGNNNISWDQSSVSALFVTGIQSHPILSSSSPENREQEQNDGQSTNNRVPIVIHDIWTSSQQSQTHTMCAACTYLPATVATVNDVMTDASLTFPSVDNTSTGTPLCAPCFRELHYQRSNDSGDLLQLRPNRSQLKVFPVDRSV</sequence>
<gene>
    <name evidence="2" type="ORF">QTG54_005058</name>
</gene>